<dbReference type="Proteomes" id="UP001234989">
    <property type="component" value="Chromosome 5"/>
</dbReference>
<dbReference type="PANTHER" id="PTHR15140">
    <property type="entry name" value="TUBULIN-SPECIFIC CHAPERONE E"/>
    <property type="match status" value="1"/>
</dbReference>
<sequence length="135" mass="15647">MYADSNSPHHMTILNLDNSWKLLCEKVFRPEHDHPLELEEIGKEIARKCQGLPEDFQLDKTQSTLKCFSNSNKLPNLYWQPLSTKSDSFPNLKRLVLKKCKCLPEIPIDFGEICTLESIELHECSRAAEDFARKK</sequence>
<dbReference type="Gene3D" id="1.10.8.430">
    <property type="entry name" value="Helical domain of apoptotic protease-activating factors"/>
    <property type="match status" value="1"/>
</dbReference>
<dbReference type="InterPro" id="IPR027417">
    <property type="entry name" value="P-loop_NTPase"/>
</dbReference>
<dbReference type="EMBL" id="CP133616">
    <property type="protein sequence ID" value="WMV28418.1"/>
    <property type="molecule type" value="Genomic_DNA"/>
</dbReference>
<organism evidence="2 3">
    <name type="scientific">Solanum verrucosum</name>
    <dbReference type="NCBI Taxonomy" id="315347"/>
    <lineage>
        <taxon>Eukaryota</taxon>
        <taxon>Viridiplantae</taxon>
        <taxon>Streptophyta</taxon>
        <taxon>Embryophyta</taxon>
        <taxon>Tracheophyta</taxon>
        <taxon>Spermatophyta</taxon>
        <taxon>Magnoliopsida</taxon>
        <taxon>eudicotyledons</taxon>
        <taxon>Gunneridae</taxon>
        <taxon>Pentapetalae</taxon>
        <taxon>asterids</taxon>
        <taxon>lamiids</taxon>
        <taxon>Solanales</taxon>
        <taxon>Solanaceae</taxon>
        <taxon>Solanoideae</taxon>
        <taxon>Solaneae</taxon>
        <taxon>Solanum</taxon>
    </lineage>
</organism>
<keyword evidence="1" id="KW-0433">Leucine-rich repeat</keyword>
<reference evidence="2" key="1">
    <citation type="submission" date="2023-08" db="EMBL/GenBank/DDBJ databases">
        <title>A de novo genome assembly of Solanum verrucosum Schlechtendal, a Mexican diploid species geographically isolated from the other diploid A-genome species in potato relatives.</title>
        <authorList>
            <person name="Hosaka K."/>
        </authorList>
    </citation>
    <scope>NUCLEOTIDE SEQUENCE</scope>
    <source>
        <tissue evidence="2">Young leaves</tissue>
    </source>
</reference>
<gene>
    <name evidence="2" type="ORF">MTR67_021803</name>
</gene>
<evidence type="ECO:0000313" key="3">
    <source>
        <dbReference type="Proteomes" id="UP001234989"/>
    </source>
</evidence>
<dbReference type="InterPro" id="IPR042197">
    <property type="entry name" value="Apaf_helical"/>
</dbReference>
<dbReference type="SUPFAM" id="SSF52540">
    <property type="entry name" value="P-loop containing nucleoside triphosphate hydrolases"/>
    <property type="match status" value="1"/>
</dbReference>
<proteinExistence type="predicted"/>
<evidence type="ECO:0000313" key="2">
    <source>
        <dbReference type="EMBL" id="WMV28418.1"/>
    </source>
</evidence>
<dbReference type="PANTHER" id="PTHR15140:SF36">
    <property type="entry name" value="LATE BLIGHT RESISTANCE PROTEIN HOMOLOG R1A-3"/>
    <property type="match status" value="1"/>
</dbReference>
<accession>A0AAF0TX71</accession>
<name>A0AAF0TX71_SOLVR</name>
<evidence type="ECO:0000256" key="1">
    <source>
        <dbReference type="ARBA" id="ARBA00022614"/>
    </source>
</evidence>
<dbReference type="AlphaFoldDB" id="A0AAF0TX71"/>
<dbReference type="GO" id="GO:0043531">
    <property type="term" value="F:ADP binding"/>
    <property type="evidence" value="ECO:0007669"/>
    <property type="project" value="InterPro"/>
</dbReference>
<protein>
    <submittedName>
        <fullName evidence="2">Uncharacterized protein</fullName>
    </submittedName>
</protein>
<keyword evidence="3" id="KW-1185">Reference proteome</keyword>